<evidence type="ECO:0000313" key="3">
    <source>
        <dbReference type="Proteomes" id="UP000242913"/>
    </source>
</evidence>
<evidence type="ECO:0000256" key="1">
    <source>
        <dbReference type="SAM" id="MobiDB-lite"/>
    </source>
</evidence>
<keyword evidence="3" id="KW-1185">Reference proteome</keyword>
<dbReference type="OrthoDB" id="5810035at2759"/>
<dbReference type="SUPFAM" id="SSF82171">
    <property type="entry name" value="DPP6 N-terminal domain-like"/>
    <property type="match status" value="1"/>
</dbReference>
<dbReference type="Proteomes" id="UP000242913">
    <property type="component" value="Unassembled WGS sequence"/>
</dbReference>
<proteinExistence type="predicted"/>
<feature type="region of interest" description="Disordered" evidence="1">
    <location>
        <begin position="1"/>
        <end position="22"/>
    </location>
</feature>
<dbReference type="EMBL" id="KZ269980">
    <property type="protein sequence ID" value="OZC11443.1"/>
    <property type="molecule type" value="Genomic_DNA"/>
</dbReference>
<feature type="compositionally biased region" description="Low complexity" evidence="1">
    <location>
        <begin position="7"/>
        <end position="17"/>
    </location>
</feature>
<protein>
    <submittedName>
        <fullName evidence="2">Uncharacterized protein</fullName>
    </submittedName>
</protein>
<evidence type="ECO:0000313" key="2">
    <source>
        <dbReference type="EMBL" id="OZC11443.1"/>
    </source>
</evidence>
<organism evidence="2 3">
    <name type="scientific">Onchocerca flexuosa</name>
    <dbReference type="NCBI Taxonomy" id="387005"/>
    <lineage>
        <taxon>Eukaryota</taxon>
        <taxon>Metazoa</taxon>
        <taxon>Ecdysozoa</taxon>
        <taxon>Nematoda</taxon>
        <taxon>Chromadorea</taxon>
        <taxon>Rhabditida</taxon>
        <taxon>Spirurina</taxon>
        <taxon>Spiruromorpha</taxon>
        <taxon>Filarioidea</taxon>
        <taxon>Onchocercidae</taxon>
        <taxon>Onchocerca</taxon>
    </lineage>
</organism>
<reference evidence="2 3" key="1">
    <citation type="submission" date="2015-12" db="EMBL/GenBank/DDBJ databases">
        <title>Draft genome of the nematode, Onchocerca flexuosa.</title>
        <authorList>
            <person name="Mitreva M."/>
        </authorList>
    </citation>
    <scope>NUCLEOTIDE SEQUENCE [LARGE SCALE GENOMIC DNA]</scope>
    <source>
        <strain evidence="2">Red Deer</strain>
    </source>
</reference>
<sequence>MIDSALSSNGHNSGNNDGVKKAENQRNDGIIRCKPRKIFPLADERIEDLIYPSTTYHYSVSRDGRYVYVIGEGAELQSQLFVWDLHRGVARRYTVINLPPSLQMKHLYEINSVEGILVCFSIGCFHIYAIRFDHSQELIRIRRTLFYQMSNTSHFWSSARASSEQGIIFLSQNDQIQNFYVAQISLDAPVQSVFLTAHMSGLRFCGQPWVHGNYMYLFESATTIIYSEMKYLTGRLVRANLNTGELDVVYTKATGIIGNSLPAVQQHQQQQQQQQPLHNVTSQQVGNAITLIRRVKHVGRNGWLWIIAEFVEPYESLNQDTNRCEVLACLPFTSIELSLSLHTNINFLHSFISALKYLRDKRVCVLEMQTFTWYRLNWLPKCKFDELTLDTTCQGTVVMLQKKILANQTQIDSFLLLSRNPETLLKQSFRALITYFPSWRNLNWEEMNSLGIPPHLLVP</sequence>
<name>A0A238C1V9_9BILA</name>
<dbReference type="AlphaFoldDB" id="A0A238C1V9"/>
<gene>
    <name evidence="2" type="ORF">X798_01300</name>
</gene>
<accession>A0A238C1V9</accession>